<dbReference type="PROSITE" id="PS50082">
    <property type="entry name" value="WD_REPEATS_2"/>
    <property type="match status" value="5"/>
</dbReference>
<dbReference type="InterPro" id="IPR036322">
    <property type="entry name" value="WD40_repeat_dom_sf"/>
</dbReference>
<dbReference type="CDD" id="cd00200">
    <property type="entry name" value="WD40"/>
    <property type="match status" value="1"/>
</dbReference>
<keyword evidence="2" id="KW-0677">Repeat</keyword>
<feature type="region of interest" description="Disordered" evidence="4">
    <location>
        <begin position="129"/>
        <end position="175"/>
    </location>
</feature>
<sequence>MAAYPGPVKFCRFSPDGRLFATTSCDCTIRLWDVAETKCLHVLKGHQRSVETVSFSPDSKQLASGGWDKRVKLWEVQVRGRVARAGPATGRHTPPPTVAPERSFHLPHCPQLAIRLPMRFTRRGLSSSPVKAQVVSPDPVSSHYPGSPQGGPDLTHLRPRTWQHKTPGLPSKAQGSLLQSGQMLRHLGDHRDSIQSSDFAPSSDSLATGSWDSTICIWDLRMGTPVIFHQELEGHSGNISCLCYSASGLLASGSWDKTIHIWKPSTRSLLVQLKGHVTWVKSIAFSPDGSQLASAGYSHMVKVWDCNTGKCIETLKGVLDVAHACAFTPDGKLLVSGAADQARREVHRSIKPPRASRI</sequence>
<dbReference type="InterPro" id="IPR001680">
    <property type="entry name" value="WD40_rpt"/>
</dbReference>
<dbReference type="SUPFAM" id="SSF50978">
    <property type="entry name" value="WD40 repeat-like"/>
    <property type="match status" value="1"/>
</dbReference>
<evidence type="ECO:0000256" key="3">
    <source>
        <dbReference type="PROSITE-ProRule" id="PRU00221"/>
    </source>
</evidence>
<feature type="repeat" description="WD" evidence="3">
    <location>
        <begin position="232"/>
        <end position="272"/>
    </location>
</feature>
<dbReference type="STRING" id="29073.ENSUMAP00000003594"/>
<dbReference type="Proteomes" id="UP000261680">
    <property type="component" value="Unplaced"/>
</dbReference>
<dbReference type="PANTHER" id="PTHR19879">
    <property type="entry name" value="TRANSCRIPTION INITIATION FACTOR TFIID"/>
    <property type="match status" value="1"/>
</dbReference>
<dbReference type="PROSITE" id="PS00678">
    <property type="entry name" value="WD_REPEATS_1"/>
    <property type="match status" value="2"/>
</dbReference>
<evidence type="ECO:0000313" key="6">
    <source>
        <dbReference type="RefSeq" id="XP_008697002.1"/>
    </source>
</evidence>
<evidence type="ECO:0000256" key="1">
    <source>
        <dbReference type="ARBA" id="ARBA00022574"/>
    </source>
</evidence>
<evidence type="ECO:0000256" key="2">
    <source>
        <dbReference type="ARBA" id="ARBA00022737"/>
    </source>
</evidence>
<accession>A0A384CQA0</accession>
<reference evidence="6" key="1">
    <citation type="submission" date="2025-08" db="UniProtKB">
        <authorList>
            <consortium name="RefSeq"/>
        </authorList>
    </citation>
    <scope>IDENTIFICATION</scope>
    <source>
        <tissue evidence="6">Whole blood</tissue>
    </source>
</reference>
<feature type="repeat" description="WD" evidence="3">
    <location>
        <begin position="187"/>
        <end position="228"/>
    </location>
</feature>
<dbReference type="SMART" id="SM00320">
    <property type="entry name" value="WD40"/>
    <property type="match status" value="6"/>
</dbReference>
<feature type="repeat" description="WD" evidence="3">
    <location>
        <begin position="1"/>
        <end position="42"/>
    </location>
</feature>
<feature type="repeat" description="WD" evidence="3">
    <location>
        <begin position="43"/>
        <end position="84"/>
    </location>
</feature>
<dbReference type="PANTHER" id="PTHR19879:SF9">
    <property type="entry name" value="TRANSCRIPTION INITIATION FACTOR TFIID SUBUNIT 5"/>
    <property type="match status" value="1"/>
</dbReference>
<dbReference type="Gene3D" id="2.130.10.10">
    <property type="entry name" value="YVTN repeat-like/Quinoprotein amine dehydrogenase"/>
    <property type="match status" value="3"/>
</dbReference>
<protein>
    <submittedName>
        <fullName evidence="6">WD repeat-containing protein 38</fullName>
    </submittedName>
</protein>
<feature type="repeat" description="WD" evidence="3">
    <location>
        <begin position="273"/>
        <end position="314"/>
    </location>
</feature>
<dbReference type="InterPro" id="IPR015943">
    <property type="entry name" value="WD40/YVTN_repeat-like_dom_sf"/>
</dbReference>
<dbReference type="Pfam" id="PF00400">
    <property type="entry name" value="WD40"/>
    <property type="match status" value="6"/>
</dbReference>
<proteinExistence type="predicted"/>
<keyword evidence="5" id="KW-1185">Reference proteome</keyword>
<dbReference type="InterPro" id="IPR019775">
    <property type="entry name" value="WD40_repeat_CS"/>
</dbReference>
<gene>
    <name evidence="6" type="primary">WDR38</name>
</gene>
<name>A0A384CQA0_URSMA</name>
<dbReference type="KEGG" id="umr:103670328"/>
<evidence type="ECO:0000256" key="4">
    <source>
        <dbReference type="SAM" id="MobiDB-lite"/>
    </source>
</evidence>
<dbReference type="AlphaFoldDB" id="A0A384CQA0"/>
<evidence type="ECO:0000313" key="5">
    <source>
        <dbReference type="Proteomes" id="UP000261680"/>
    </source>
</evidence>
<dbReference type="CTD" id="401551"/>
<dbReference type="GeneID" id="103670328"/>
<dbReference type="PROSITE" id="PS50294">
    <property type="entry name" value="WD_REPEATS_REGION"/>
    <property type="match status" value="5"/>
</dbReference>
<dbReference type="InterPro" id="IPR020472">
    <property type="entry name" value="WD40_PAC1"/>
</dbReference>
<dbReference type="OrthoDB" id="674604at2759"/>
<organism evidence="5 6">
    <name type="scientific">Ursus maritimus</name>
    <name type="common">Polar bear</name>
    <name type="synonym">Thalarctos maritimus</name>
    <dbReference type="NCBI Taxonomy" id="29073"/>
    <lineage>
        <taxon>Eukaryota</taxon>
        <taxon>Metazoa</taxon>
        <taxon>Chordata</taxon>
        <taxon>Craniata</taxon>
        <taxon>Vertebrata</taxon>
        <taxon>Euteleostomi</taxon>
        <taxon>Mammalia</taxon>
        <taxon>Eutheria</taxon>
        <taxon>Laurasiatheria</taxon>
        <taxon>Carnivora</taxon>
        <taxon>Caniformia</taxon>
        <taxon>Ursidae</taxon>
        <taxon>Ursus</taxon>
    </lineage>
</organism>
<dbReference type="PRINTS" id="PR00320">
    <property type="entry name" value="GPROTEINBRPT"/>
</dbReference>
<dbReference type="RefSeq" id="XP_008697002.1">
    <property type="nucleotide sequence ID" value="XM_008698780.2"/>
</dbReference>
<keyword evidence="1 3" id="KW-0853">WD repeat</keyword>